<comment type="function">
    <text evidence="3">Purine nucleoside phosphorylase involved in purine salvage.</text>
</comment>
<feature type="binding site" evidence="3">
    <location>
        <position position="10"/>
    </location>
    <ligand>
        <name>phosphate</name>
        <dbReference type="ChEBI" id="CHEBI:43474"/>
    </ligand>
</feature>
<dbReference type="SUPFAM" id="SSF53167">
    <property type="entry name" value="Purine and uridine phosphorylases"/>
    <property type="match status" value="1"/>
</dbReference>
<dbReference type="PANTHER" id="PTHR42679:SF2">
    <property type="entry name" value="S-METHYL-5'-THIOADENOSINE PHOSPHORYLASE"/>
    <property type="match status" value="1"/>
</dbReference>
<dbReference type="UniPathway" id="UPA00606"/>
<keyword evidence="3" id="KW-0660">Purine salvage</keyword>
<dbReference type="HAMAP" id="MF_01963">
    <property type="entry name" value="MTAP"/>
    <property type="match status" value="1"/>
</dbReference>
<keyword evidence="1 3" id="KW-0328">Glycosyltransferase</keyword>
<dbReference type="RefSeq" id="WP_184795717.1">
    <property type="nucleotide sequence ID" value="NZ_JACHMY010000001.1"/>
</dbReference>
<feature type="compositionally biased region" description="Gly residues" evidence="4">
    <location>
        <begin position="148"/>
        <end position="183"/>
    </location>
</feature>
<feature type="region of interest" description="Disordered" evidence="4">
    <location>
        <begin position="143"/>
        <end position="183"/>
    </location>
</feature>
<dbReference type="Proteomes" id="UP000549971">
    <property type="component" value="Unassembled WGS sequence"/>
</dbReference>
<dbReference type="GO" id="GO:0006166">
    <property type="term" value="P:purine ribonucleoside salvage"/>
    <property type="evidence" value="ECO:0007669"/>
    <property type="project" value="UniProtKB-UniRule"/>
</dbReference>
<comment type="miscellaneous">
    <text evidence="3">Although this enzyme belongs to the family of MTA phosphorylases based on sequence homology, it lacks several conserved amino acids in the substrate binding pocket that confer specificity towards MTA.</text>
</comment>
<comment type="catalytic activity">
    <reaction evidence="3">
        <text>a purine D-ribonucleoside + phosphate = a purine nucleobase + alpha-D-ribose 1-phosphate</text>
        <dbReference type="Rhea" id="RHEA:19805"/>
        <dbReference type="ChEBI" id="CHEBI:26386"/>
        <dbReference type="ChEBI" id="CHEBI:43474"/>
        <dbReference type="ChEBI" id="CHEBI:57720"/>
        <dbReference type="ChEBI" id="CHEBI:142355"/>
        <dbReference type="EC" id="2.4.2.1"/>
    </reaction>
</comment>
<name>A0A7W9J693_9ACTN</name>
<dbReference type="GO" id="GO:0019509">
    <property type="term" value="P:L-methionine salvage from methylthioadenosine"/>
    <property type="evidence" value="ECO:0007669"/>
    <property type="project" value="TreeGrafter"/>
</dbReference>
<feature type="binding site" evidence="3">
    <location>
        <position position="220"/>
    </location>
    <ligand>
        <name>phosphate</name>
        <dbReference type="ChEBI" id="CHEBI:43474"/>
    </ligand>
</feature>
<evidence type="ECO:0000313" key="6">
    <source>
        <dbReference type="EMBL" id="MBB5836165.1"/>
    </source>
</evidence>
<sequence length="307" mass="31480">MAEIGVIGGSGFYSFLADARPVAVETPYGPPSEPPVVGVVNGREVAFIPRHGADHRLPPHRVNYRANLWALHSLGVRNVLGPCAVGSLRPELTPGTIVVPDQYVDRTWGREHTLYDGDPRPVVHTSPADPYCPIARQTVLAAGNVPASGGGGDQNGESGSGGSGSAGSGSAGSGSAGSGSAGSGGVVDGGTMVVINGPRFSTRAESQWHAAQGWSLVGMTGAPEASIARELALCYTSVAVVTDHDAGVTTGEGVTQAEVFEVFGRSIERLKALLTDVIGRLPTGDCTCHHSLDGTAAEHLWTTEAAR</sequence>
<proteinExistence type="inferred from homology"/>
<feature type="binding site" evidence="3">
    <location>
        <begin position="50"/>
        <end position="51"/>
    </location>
    <ligand>
        <name>phosphate</name>
        <dbReference type="ChEBI" id="CHEBI:43474"/>
    </ligand>
</feature>
<dbReference type="InterPro" id="IPR010044">
    <property type="entry name" value="MTAP"/>
</dbReference>
<feature type="site" description="Important for substrate specificity" evidence="3">
    <location>
        <position position="256"/>
    </location>
</feature>
<evidence type="ECO:0000256" key="3">
    <source>
        <dbReference type="HAMAP-Rule" id="MF_01963"/>
    </source>
</evidence>
<dbReference type="InterPro" id="IPR035994">
    <property type="entry name" value="Nucleoside_phosphorylase_sf"/>
</dbReference>
<keyword evidence="2 3" id="KW-0808">Transferase</keyword>
<evidence type="ECO:0000256" key="4">
    <source>
        <dbReference type="SAM" id="MobiDB-lite"/>
    </source>
</evidence>
<evidence type="ECO:0000256" key="1">
    <source>
        <dbReference type="ARBA" id="ARBA00022676"/>
    </source>
</evidence>
<evidence type="ECO:0000259" key="5">
    <source>
        <dbReference type="Pfam" id="PF01048"/>
    </source>
</evidence>
<comment type="caution">
    <text evidence="3">Lacks conserved residue(s) required for the propagation of feature annotation.</text>
</comment>
<dbReference type="AlphaFoldDB" id="A0A7W9J693"/>
<gene>
    <name evidence="6" type="ORF">HDA39_002899</name>
</gene>
<feature type="domain" description="Nucleoside phosphorylase" evidence="5">
    <location>
        <begin position="3"/>
        <end position="278"/>
    </location>
</feature>
<comment type="similarity">
    <text evidence="3">Belongs to the PNP/MTAP phosphorylase family. MTAP subfamily.</text>
</comment>
<dbReference type="InterPro" id="IPR000845">
    <property type="entry name" value="Nucleoside_phosphorylase_d"/>
</dbReference>
<comment type="caution">
    <text evidence="6">The sequence shown here is derived from an EMBL/GenBank/DDBJ whole genome shotgun (WGS) entry which is preliminary data.</text>
</comment>
<keyword evidence="7" id="KW-1185">Reference proteome</keyword>
<dbReference type="GO" id="GO:0005829">
    <property type="term" value="C:cytosol"/>
    <property type="evidence" value="ECO:0007669"/>
    <property type="project" value="TreeGrafter"/>
</dbReference>
<feature type="binding site" evidence="3">
    <location>
        <position position="219"/>
    </location>
    <ligand>
        <name>substrate</name>
    </ligand>
</feature>
<protein>
    <recommendedName>
        <fullName evidence="3">Purine nucleoside phosphorylase</fullName>
        <shortName evidence="3">PNP</shortName>
        <ecNumber evidence="3">2.4.2.1</ecNumber>
    </recommendedName>
</protein>
<dbReference type="GO" id="GO:0017061">
    <property type="term" value="F:S-methyl-5-thioadenosine phosphorylase activity"/>
    <property type="evidence" value="ECO:0007669"/>
    <property type="project" value="InterPro"/>
</dbReference>
<dbReference type="PANTHER" id="PTHR42679">
    <property type="entry name" value="S-METHYL-5'-THIOADENOSINE PHOSPHORYLASE"/>
    <property type="match status" value="1"/>
</dbReference>
<reference evidence="6 7" key="1">
    <citation type="submission" date="2020-08" db="EMBL/GenBank/DDBJ databases">
        <title>Sequencing the genomes of 1000 actinobacteria strains.</title>
        <authorList>
            <person name="Klenk H.-P."/>
        </authorList>
    </citation>
    <scope>NUCLEOTIDE SEQUENCE [LARGE SCALE GENOMIC DNA]</scope>
    <source>
        <strain evidence="6 7">DSM 28967</strain>
    </source>
</reference>
<evidence type="ECO:0000256" key="2">
    <source>
        <dbReference type="ARBA" id="ARBA00022679"/>
    </source>
</evidence>
<dbReference type="EC" id="2.4.2.1" evidence="3"/>
<feature type="site" description="Important for substrate specificity" evidence="3">
    <location>
        <position position="201"/>
    </location>
</feature>
<dbReference type="EMBL" id="JACHMY010000001">
    <property type="protein sequence ID" value="MBB5836165.1"/>
    <property type="molecule type" value="Genomic_DNA"/>
</dbReference>
<evidence type="ECO:0000313" key="7">
    <source>
        <dbReference type="Proteomes" id="UP000549971"/>
    </source>
</evidence>
<comment type="subunit">
    <text evidence="3">Homohexamer. Dimer of a homotrimer.</text>
</comment>
<dbReference type="Pfam" id="PF01048">
    <property type="entry name" value="PNP_UDP_1"/>
    <property type="match status" value="1"/>
</dbReference>
<organism evidence="6 7">
    <name type="scientific">Kribbella italica</name>
    <dbReference type="NCBI Taxonomy" id="1540520"/>
    <lineage>
        <taxon>Bacteria</taxon>
        <taxon>Bacillati</taxon>
        <taxon>Actinomycetota</taxon>
        <taxon>Actinomycetes</taxon>
        <taxon>Propionibacteriales</taxon>
        <taxon>Kribbellaceae</taxon>
        <taxon>Kribbella</taxon>
    </lineage>
</organism>
<accession>A0A7W9J693</accession>
<dbReference type="CDD" id="cd09010">
    <property type="entry name" value="MTAP_SsMTAPII_like_MTIP"/>
    <property type="match status" value="1"/>
</dbReference>
<feature type="binding site" evidence="3">
    <location>
        <begin position="243"/>
        <end position="245"/>
    </location>
    <ligand>
        <name>substrate</name>
    </ligand>
</feature>
<comment type="pathway">
    <text evidence="3">Purine metabolism; purine nucleoside salvage.</text>
</comment>
<dbReference type="Gene3D" id="3.40.50.1580">
    <property type="entry name" value="Nucleoside phosphorylase domain"/>
    <property type="match status" value="1"/>
</dbReference>